<evidence type="ECO:0000313" key="1">
    <source>
        <dbReference type="EMBL" id="CAC11852.1"/>
    </source>
</evidence>
<proteinExistence type="predicted"/>
<dbReference type="Proteomes" id="UP000001024">
    <property type="component" value="Chromosome"/>
</dbReference>
<organism evidence="1 2">
    <name type="scientific">Thermoplasma acidophilum (strain ATCC 25905 / DSM 1728 / JCM 9062 / NBRC 15155 / AMRC-C165)</name>
    <dbReference type="NCBI Taxonomy" id="273075"/>
    <lineage>
        <taxon>Archaea</taxon>
        <taxon>Methanobacteriati</taxon>
        <taxon>Thermoplasmatota</taxon>
        <taxon>Thermoplasmata</taxon>
        <taxon>Thermoplasmatales</taxon>
        <taxon>Thermoplasmataceae</taxon>
        <taxon>Thermoplasma</taxon>
    </lineage>
</organism>
<dbReference type="EMBL" id="AL445065">
    <property type="protein sequence ID" value="CAC11852.1"/>
    <property type="molecule type" value="Genomic_DNA"/>
</dbReference>
<dbReference type="AlphaFoldDB" id="Q9HK87"/>
<dbReference type="InParanoid" id="Q9HK87"/>
<dbReference type="KEGG" id="tac:Ta0714"/>
<name>Q9HK87_THEAC</name>
<protein>
    <recommendedName>
        <fullName evidence="3">Glycosyltransferase subfamily 4-like N-terminal domain-containing protein</fullName>
    </recommendedName>
</protein>
<dbReference type="HOGENOM" id="CLU_1056103_0_0_2"/>
<dbReference type="SUPFAM" id="SSF53756">
    <property type="entry name" value="UDP-Glycosyltransferase/glycogen phosphorylase"/>
    <property type="match status" value="1"/>
</dbReference>
<evidence type="ECO:0008006" key="3">
    <source>
        <dbReference type="Google" id="ProtNLM"/>
    </source>
</evidence>
<sequence length="263" mass="30463">MDSNIFISTYHIRYGQEDSSMNKLKILFVLFTNIKTGAGTEKSLYYYLKYADISKFDITVLQTNLMPGGQRLSDSDLETIKNKAKFIEIKDYRGLLGFIRNKYLSYLLNLFILPMLLKICKYTVYHKKLKQLKDSNVIYLFNNDYSNLFSHKSVVIGSNHCAFDNLDSFSQKLIARLLSLRIILPSITAFHLFPHNVSFKEYFGNKPLILLSNGVDTDLYYPSHSQNLKTKILFVGRLEEVKGILMAIKVYNNIKKCFLLNLL</sequence>
<dbReference type="Gene3D" id="3.40.50.2000">
    <property type="entry name" value="Glycogen Phosphorylase B"/>
    <property type="match status" value="2"/>
</dbReference>
<accession>Q9HK87</accession>
<gene>
    <name evidence="1" type="ordered locus">Ta0714</name>
</gene>
<dbReference type="EnsemblBacteria" id="CAC11852">
    <property type="protein sequence ID" value="CAC11852"/>
    <property type="gene ID" value="CAC11852"/>
</dbReference>
<dbReference type="eggNOG" id="arCOG07390">
    <property type="taxonomic scope" value="Archaea"/>
</dbReference>
<evidence type="ECO:0000313" key="2">
    <source>
        <dbReference type="Proteomes" id="UP000001024"/>
    </source>
</evidence>
<keyword evidence="2" id="KW-1185">Reference proteome</keyword>
<dbReference type="STRING" id="273075.gene:9571934"/>
<dbReference type="CAZy" id="GT4">
    <property type="family name" value="Glycosyltransferase Family 4"/>
</dbReference>
<dbReference type="PaxDb" id="273075-Ta0714m"/>
<reference evidence="1 2" key="1">
    <citation type="journal article" date="2000" name="Nature">
        <title>The genome sequence of the thermoacidophilic scavenger Thermoplasma acidophilum.</title>
        <authorList>
            <person name="Ruepp A."/>
            <person name="Graml W."/>
            <person name="Santos-Martinez M.L."/>
            <person name="Koretke K.K."/>
            <person name="Volker C."/>
            <person name="Mewes H.W."/>
            <person name="Frishman D."/>
            <person name="Stocker S."/>
            <person name="Lupas A.N."/>
            <person name="Baumeister W."/>
        </authorList>
    </citation>
    <scope>NUCLEOTIDE SEQUENCE [LARGE SCALE GENOMIC DNA]</scope>
    <source>
        <strain evidence="2">ATCC 25905 / DSM 1728 / JCM 9062 / NBRC 15155 / AMRC-C165</strain>
    </source>
</reference>